<dbReference type="Gene3D" id="3.30.460.10">
    <property type="entry name" value="Beta Polymerase, domain 2"/>
    <property type="match status" value="1"/>
</dbReference>
<evidence type="ECO:0000256" key="2">
    <source>
        <dbReference type="ARBA" id="ARBA00022679"/>
    </source>
</evidence>
<comment type="caution">
    <text evidence="14">The sequence shown here is derived from an EMBL/GenBank/DDBJ whole genome shotgun (WGS) entry which is preliminary data.</text>
</comment>
<dbReference type="EMBL" id="JAJAGO010000002">
    <property type="protein sequence ID" value="MCT2589232.1"/>
    <property type="molecule type" value="Genomic_DNA"/>
</dbReference>
<feature type="region of interest" description="Disordered" evidence="12">
    <location>
        <begin position="1"/>
        <end position="39"/>
    </location>
</feature>
<evidence type="ECO:0000259" key="13">
    <source>
        <dbReference type="SMART" id="SM00471"/>
    </source>
</evidence>
<evidence type="ECO:0000256" key="10">
    <source>
        <dbReference type="ARBA" id="ARBA00022884"/>
    </source>
</evidence>
<dbReference type="Pfam" id="PF01743">
    <property type="entry name" value="PolyA_pol"/>
    <property type="match status" value="1"/>
</dbReference>
<accession>A0ABT2JMX2</accession>
<evidence type="ECO:0000313" key="15">
    <source>
        <dbReference type="Proteomes" id="UP001156389"/>
    </source>
</evidence>
<dbReference type="Pfam" id="PF12627">
    <property type="entry name" value="PolyA_pol_RNAbd"/>
    <property type="match status" value="1"/>
</dbReference>
<feature type="coiled-coil region" evidence="11">
    <location>
        <begin position="443"/>
        <end position="470"/>
    </location>
</feature>
<evidence type="ECO:0000256" key="4">
    <source>
        <dbReference type="ARBA" id="ARBA00022695"/>
    </source>
</evidence>
<feature type="domain" description="HD/PDEase" evidence="13">
    <location>
        <begin position="310"/>
        <end position="465"/>
    </location>
</feature>
<keyword evidence="10" id="KW-0694">RNA-binding</keyword>
<keyword evidence="3" id="KW-0819">tRNA processing</keyword>
<dbReference type="InterPro" id="IPR006675">
    <property type="entry name" value="HDIG_dom"/>
</dbReference>
<feature type="compositionally biased region" description="Pro residues" evidence="12">
    <location>
        <begin position="17"/>
        <end position="27"/>
    </location>
</feature>
<dbReference type="Gene3D" id="1.10.3090.10">
    <property type="entry name" value="cca-adding enzyme, domain 2"/>
    <property type="match status" value="1"/>
</dbReference>
<dbReference type="NCBIfam" id="TIGR02692">
    <property type="entry name" value="tRNA_CCA_actino"/>
    <property type="match status" value="1"/>
</dbReference>
<keyword evidence="15" id="KW-1185">Reference proteome</keyword>
<keyword evidence="8" id="KW-0067">ATP-binding</keyword>
<keyword evidence="11" id="KW-0175">Coiled coil</keyword>
<dbReference type="InterPro" id="IPR014065">
    <property type="entry name" value="tRNA_adenylyltransferase"/>
</dbReference>
<dbReference type="CDD" id="cd05398">
    <property type="entry name" value="NT_ClassII-CCAase"/>
    <property type="match status" value="1"/>
</dbReference>
<dbReference type="Proteomes" id="UP001156389">
    <property type="component" value="Unassembled WGS sequence"/>
</dbReference>
<dbReference type="PANTHER" id="PTHR47545:SF1">
    <property type="entry name" value="MULTIFUNCTIONAL CCA PROTEIN"/>
    <property type="match status" value="1"/>
</dbReference>
<proteinExistence type="predicted"/>
<evidence type="ECO:0000256" key="7">
    <source>
        <dbReference type="ARBA" id="ARBA00022800"/>
    </source>
</evidence>
<keyword evidence="4 14" id="KW-0548">Nucleotidyltransferase</keyword>
<evidence type="ECO:0000256" key="11">
    <source>
        <dbReference type="SAM" id="Coils"/>
    </source>
</evidence>
<keyword evidence="9" id="KW-0460">Magnesium</keyword>
<reference evidence="14 15" key="1">
    <citation type="submission" date="2021-10" db="EMBL/GenBank/DDBJ databases">
        <title>Streptomyces gossypii sp. nov., isolated from soil collected from cotton field.</title>
        <authorList>
            <person name="Ge X."/>
            <person name="Chen X."/>
            <person name="Liu W."/>
        </authorList>
    </citation>
    <scope>NUCLEOTIDE SEQUENCE [LARGE SCALE GENOMIC DNA]</scope>
    <source>
        <strain evidence="14 15">N2-109</strain>
    </source>
</reference>
<evidence type="ECO:0000256" key="3">
    <source>
        <dbReference type="ARBA" id="ARBA00022694"/>
    </source>
</evidence>
<evidence type="ECO:0000313" key="14">
    <source>
        <dbReference type="EMBL" id="MCT2589232.1"/>
    </source>
</evidence>
<dbReference type="Pfam" id="PF01966">
    <property type="entry name" value="HD"/>
    <property type="match status" value="1"/>
</dbReference>
<dbReference type="InterPro" id="IPR003607">
    <property type="entry name" value="HD/PDEase_dom"/>
</dbReference>
<dbReference type="InterPro" id="IPR043519">
    <property type="entry name" value="NT_sf"/>
</dbReference>
<dbReference type="InterPro" id="IPR002646">
    <property type="entry name" value="PolA_pol_head_dom"/>
</dbReference>
<keyword evidence="5" id="KW-0479">Metal-binding</keyword>
<keyword evidence="7" id="KW-0692">RNA repair</keyword>
<dbReference type="GO" id="GO:0004810">
    <property type="term" value="F:CCA tRNA nucleotidyltransferase activity"/>
    <property type="evidence" value="ECO:0007669"/>
    <property type="project" value="UniProtKB-EC"/>
</dbReference>
<evidence type="ECO:0000256" key="5">
    <source>
        <dbReference type="ARBA" id="ARBA00022723"/>
    </source>
</evidence>
<evidence type="ECO:0000256" key="9">
    <source>
        <dbReference type="ARBA" id="ARBA00022842"/>
    </source>
</evidence>
<keyword evidence="6" id="KW-0547">Nucleotide-binding</keyword>
<dbReference type="SUPFAM" id="SSF81301">
    <property type="entry name" value="Nucleotidyltransferase"/>
    <property type="match status" value="1"/>
</dbReference>
<dbReference type="CDD" id="cd00077">
    <property type="entry name" value="HDc"/>
    <property type="match status" value="1"/>
</dbReference>
<dbReference type="SUPFAM" id="SSF81891">
    <property type="entry name" value="Poly A polymerase C-terminal region-like"/>
    <property type="match status" value="1"/>
</dbReference>
<dbReference type="PANTHER" id="PTHR47545">
    <property type="entry name" value="MULTIFUNCTIONAL CCA PROTEIN"/>
    <property type="match status" value="1"/>
</dbReference>
<dbReference type="InterPro" id="IPR032828">
    <property type="entry name" value="PolyA_RNA-bd"/>
</dbReference>
<keyword evidence="2 14" id="KW-0808">Transferase</keyword>
<comment type="cofactor">
    <cofactor evidence="1">
        <name>Mg(2+)</name>
        <dbReference type="ChEBI" id="CHEBI:18420"/>
    </cofactor>
</comment>
<evidence type="ECO:0000256" key="6">
    <source>
        <dbReference type="ARBA" id="ARBA00022741"/>
    </source>
</evidence>
<dbReference type="NCBIfam" id="TIGR00277">
    <property type="entry name" value="HDIG"/>
    <property type="match status" value="1"/>
</dbReference>
<gene>
    <name evidence="14" type="ORF">LHJ74_04670</name>
</gene>
<name>A0ABT2JMX2_9ACTN</name>
<sequence>MPNANDDSQQTEQPERTPQPAPQPSPEGWPEGAERPVAPAQELTEGQQRAVSELLRVSPVADDLARRFQRAGHSLALVGGSVRDALLGRLGNDLDFTTDAHPADVLELVRPWADAVWDVGIAFGTVGCKKYSAAGGAGGAGAEAGFDIEITTYRSEAYDRTSRKPEVSYGDSIGQDLARRDFTVNAMAVALPDKVFIDPHGGLEDLARRVLRTPGTPEESFSDDPLRMMRAARFAAQLDFTVADDVVAAMKEMADRIDIVSAERVRDEFNKLLLAPHPRKGLRLLVDSGLAERMLPELPALRLERDEHHRHKDVYEHSLIVLEQAVDLEEGGPDLTLRLAALLHDIGKPRTRRFEKDGRVSFHHHEVVGAKMTRKRMTALKYSNELVRDVSRLVELHLRFHGYGTGEWTDSAVRRYVRDAGPLLGRLHKLTRSDCTTRNKRKASALSRAYDGLEERIARLEEQEELEAIRPDLNGNDIMQILETGPGPVVGKAYQHLLELRLEHGPMSREAAAAALKEWWAAQQ</sequence>
<dbReference type="InterPro" id="IPR050124">
    <property type="entry name" value="tRNA_CCA-adding_enzyme"/>
</dbReference>
<organism evidence="14 15">
    <name type="scientific">Streptomyces gossypii</name>
    <dbReference type="NCBI Taxonomy" id="2883101"/>
    <lineage>
        <taxon>Bacteria</taxon>
        <taxon>Bacillati</taxon>
        <taxon>Actinomycetota</taxon>
        <taxon>Actinomycetes</taxon>
        <taxon>Kitasatosporales</taxon>
        <taxon>Streptomycetaceae</taxon>
        <taxon>Streptomyces</taxon>
    </lineage>
</organism>
<evidence type="ECO:0000256" key="8">
    <source>
        <dbReference type="ARBA" id="ARBA00022840"/>
    </source>
</evidence>
<evidence type="ECO:0000256" key="1">
    <source>
        <dbReference type="ARBA" id="ARBA00001946"/>
    </source>
</evidence>
<dbReference type="SMART" id="SM00471">
    <property type="entry name" value="HDc"/>
    <property type="match status" value="1"/>
</dbReference>
<protein>
    <submittedName>
        <fullName evidence="14">CCA tRNA nucleotidyltransferase</fullName>
        <ecNumber evidence="14">2.7.7.72</ecNumber>
    </submittedName>
</protein>
<evidence type="ECO:0000256" key="12">
    <source>
        <dbReference type="SAM" id="MobiDB-lite"/>
    </source>
</evidence>
<dbReference type="InterPro" id="IPR006674">
    <property type="entry name" value="HD_domain"/>
</dbReference>
<dbReference type="EC" id="2.7.7.72" evidence="14"/>